<gene>
    <name evidence="2" type="ORF">SAMEA3545359_00212</name>
</gene>
<dbReference type="InterPro" id="IPR010982">
    <property type="entry name" value="Lambda_DNA-bd_dom_sf"/>
</dbReference>
<dbReference type="Gene3D" id="1.10.260.40">
    <property type="entry name" value="lambda repressor-like DNA-binding domains"/>
    <property type="match status" value="1"/>
</dbReference>
<reference evidence="2" key="1">
    <citation type="submission" date="2015-09" db="EMBL/GenBank/DDBJ databases">
        <authorList>
            <consortium name="Pathogen Informatics"/>
        </authorList>
    </citation>
    <scope>NUCLEOTIDE SEQUENCE</scope>
    <source>
        <strain evidence="2">2789STDY5834896</strain>
    </source>
</reference>
<sequence length="74" mass="8749">MEILVEFSRKMKTYRKAMHWTQEKTAFECEISLEHYKRIELGRSNPGLIIAVRIARVLDIDLNALKCLEDEPKE</sequence>
<organism evidence="2">
    <name type="scientific">uncultured Anaerotruncus sp</name>
    <dbReference type="NCBI Taxonomy" id="905011"/>
    <lineage>
        <taxon>Bacteria</taxon>
        <taxon>Bacillati</taxon>
        <taxon>Bacillota</taxon>
        <taxon>Clostridia</taxon>
        <taxon>Eubacteriales</taxon>
        <taxon>Oscillospiraceae</taxon>
        <taxon>Anaerotruncus</taxon>
        <taxon>environmental samples</taxon>
    </lineage>
</organism>
<dbReference type="EMBL" id="FMHG01000001">
    <property type="protein sequence ID" value="SCJ39739.1"/>
    <property type="molecule type" value="Genomic_DNA"/>
</dbReference>
<proteinExistence type="predicted"/>
<accession>A0A1C6G334</accession>
<feature type="domain" description="HTH cro/C1-type" evidence="1">
    <location>
        <begin position="11"/>
        <end position="65"/>
    </location>
</feature>
<evidence type="ECO:0000313" key="2">
    <source>
        <dbReference type="EMBL" id="SCJ39739.1"/>
    </source>
</evidence>
<dbReference type="AlphaFoldDB" id="A0A1C6G334"/>
<dbReference type="SUPFAM" id="SSF47413">
    <property type="entry name" value="lambda repressor-like DNA-binding domains"/>
    <property type="match status" value="1"/>
</dbReference>
<name>A0A1C6G334_9FIRM</name>
<dbReference type="PROSITE" id="PS50943">
    <property type="entry name" value="HTH_CROC1"/>
    <property type="match status" value="1"/>
</dbReference>
<dbReference type="InterPro" id="IPR001387">
    <property type="entry name" value="Cro/C1-type_HTH"/>
</dbReference>
<dbReference type="Pfam" id="PF01381">
    <property type="entry name" value="HTH_3"/>
    <property type="match status" value="1"/>
</dbReference>
<dbReference type="CDD" id="cd00093">
    <property type="entry name" value="HTH_XRE"/>
    <property type="match status" value="1"/>
</dbReference>
<dbReference type="GO" id="GO:0003677">
    <property type="term" value="F:DNA binding"/>
    <property type="evidence" value="ECO:0007669"/>
    <property type="project" value="InterPro"/>
</dbReference>
<evidence type="ECO:0000259" key="1">
    <source>
        <dbReference type="PROSITE" id="PS50943"/>
    </source>
</evidence>
<dbReference type="SMART" id="SM00530">
    <property type="entry name" value="HTH_XRE"/>
    <property type="match status" value="1"/>
</dbReference>
<protein>
    <submittedName>
        <fullName evidence="2">Helix-turn-helix</fullName>
    </submittedName>
</protein>